<evidence type="ECO:0000256" key="1">
    <source>
        <dbReference type="SAM" id="Phobius"/>
    </source>
</evidence>
<keyword evidence="1" id="KW-1133">Transmembrane helix</keyword>
<feature type="transmembrane region" description="Helical" evidence="1">
    <location>
        <begin position="265"/>
        <end position="291"/>
    </location>
</feature>
<gene>
    <name evidence="2" type="ORF">ACEN34_02120</name>
</gene>
<feature type="transmembrane region" description="Helical" evidence="1">
    <location>
        <begin position="197"/>
        <end position="222"/>
    </location>
</feature>
<proteinExistence type="predicted"/>
<accession>A0ABW8UC26</accession>
<feature type="transmembrane region" description="Helical" evidence="1">
    <location>
        <begin position="34"/>
        <end position="54"/>
    </location>
</feature>
<feature type="transmembrane region" description="Helical" evidence="1">
    <location>
        <begin position="168"/>
        <end position="191"/>
    </location>
</feature>
<feature type="transmembrane region" description="Helical" evidence="1">
    <location>
        <begin position="234"/>
        <end position="253"/>
    </location>
</feature>
<evidence type="ECO:0000313" key="2">
    <source>
        <dbReference type="EMBL" id="MFL2028407.1"/>
    </source>
</evidence>
<dbReference type="RefSeq" id="WP_125550769.1">
    <property type="nucleotide sequence ID" value="NZ_JBGQPK010000004.1"/>
</dbReference>
<dbReference type="Proteomes" id="UP001625389">
    <property type="component" value="Unassembled WGS sequence"/>
</dbReference>
<keyword evidence="1" id="KW-0472">Membrane</keyword>
<dbReference type="EMBL" id="JBGQPK010000004">
    <property type="protein sequence ID" value="MFL2028407.1"/>
    <property type="molecule type" value="Genomic_DNA"/>
</dbReference>
<feature type="transmembrane region" description="Helical" evidence="1">
    <location>
        <begin position="105"/>
        <end position="125"/>
    </location>
</feature>
<reference evidence="2 3" key="1">
    <citation type="submission" date="2024-08" db="EMBL/GenBank/DDBJ databases">
        <authorList>
            <person name="Arias E."/>
        </authorList>
    </citation>
    <scope>NUCLEOTIDE SEQUENCE [LARGE SCALE GENOMIC DNA]</scope>
    <source>
        <strain evidence="2 3">FAM 25317</strain>
    </source>
</reference>
<evidence type="ECO:0000313" key="3">
    <source>
        <dbReference type="Proteomes" id="UP001625389"/>
    </source>
</evidence>
<name>A0ABW8UC26_9LACO</name>
<protein>
    <submittedName>
        <fullName evidence="2">Uncharacterized protein</fullName>
    </submittedName>
</protein>
<comment type="caution">
    <text evidence="2">The sequence shown here is derived from an EMBL/GenBank/DDBJ whole genome shotgun (WGS) entry which is preliminary data.</text>
</comment>
<keyword evidence="3" id="KW-1185">Reference proteome</keyword>
<keyword evidence="1" id="KW-0812">Transmembrane</keyword>
<organism evidence="2 3">
    <name type="scientific">Loigolactobacillus zhaoyuanensis</name>
    <dbReference type="NCBI Taxonomy" id="2486017"/>
    <lineage>
        <taxon>Bacteria</taxon>
        <taxon>Bacillati</taxon>
        <taxon>Bacillota</taxon>
        <taxon>Bacilli</taxon>
        <taxon>Lactobacillales</taxon>
        <taxon>Lactobacillaceae</taxon>
        <taxon>Loigolactobacillus</taxon>
    </lineage>
</organism>
<feature type="transmembrane region" description="Helical" evidence="1">
    <location>
        <begin position="66"/>
        <end position="85"/>
    </location>
</feature>
<sequence>MLKKLIAAAVLLLLAWLMIRETAAFYLLNGAYFWFAIFTLGLYLLPFITPLYHVALPLLKRDNRKWVALILLVVSLLSGVAILKYNLPYTYTDEGGVGKAAVNQFSRWLGIGSAGVLTVIDAIYLSHDWQLSLRPEAIRQGVKIIVTNIGSKHSITQRRENPKLVKRYLIWLNCCLPYILLISGEIILYLVPSSVTWALQILWVYVTGILCLCVQGISYLRVRSYLQGLKIKRQLAIIFSTIIILFIAAWLFWLLAIKSIAATGFLAACLWFLTLVIGPYIVLPLLSGLAVRRLKKSARNH</sequence>